<dbReference type="AlphaFoldDB" id="A0A0J0XEK9"/>
<evidence type="ECO:0000256" key="1">
    <source>
        <dbReference type="SAM" id="MobiDB-lite"/>
    </source>
</evidence>
<reference evidence="2 3" key="1">
    <citation type="submission" date="2015-03" db="EMBL/GenBank/DDBJ databases">
        <title>Genomics and transcriptomics of the oil-accumulating basidiomycete yeast T. oleaginosus allow insights into substrate utilization and the diverse evolutionary trajectories of mating systems in fungi.</title>
        <authorList>
            <consortium name="DOE Joint Genome Institute"/>
            <person name="Kourist R."/>
            <person name="Kracht O."/>
            <person name="Bracharz F."/>
            <person name="Lipzen A."/>
            <person name="Nolan M."/>
            <person name="Ohm R."/>
            <person name="Grigoriev I."/>
            <person name="Sun S."/>
            <person name="Heitman J."/>
            <person name="Bruck T."/>
            <person name="Nowrousian M."/>
        </authorList>
    </citation>
    <scope>NUCLEOTIDE SEQUENCE [LARGE SCALE GENOMIC DNA]</scope>
    <source>
        <strain evidence="2 3">IBC0246</strain>
    </source>
</reference>
<accession>A0A0J0XEK9</accession>
<name>A0A0J0XEK9_9TREE</name>
<sequence>MARSPSQMDVDEYHSTLSDAIDRPGYRETSGAQYDGKSTKRVRVPPVTKLVKWHDLPNWYSRKDTPILNLPKEILDRLFSLETGLGLRDYVALAGVNTMFRNLFDDALFKELCIHFGLADKLTLPPTGAPLTNQIFSRDVAEWRVPKLVVRIRDIPSNTYIPRGKREDWSREQYAVYRQERDIHLMTHRVARYKAGYEASEKRKAAEGRPIEHPPVKDGTATRQVIGVVNGSRPGQRPFGPKGEAGDQQIARYDHAAYERRLGRRVWKKERLEELEAELEMMIHVAEHPPREEDAPRGPWVVPSTPEDKDDPRDGDVYEFDPTEWSEQGFKVIHDFWPSPWRAKAVASLYEKRINKTTANDIYKVTDAELATLKHVLAVRALW</sequence>
<feature type="region of interest" description="Disordered" evidence="1">
    <location>
        <begin position="289"/>
        <end position="314"/>
    </location>
</feature>
<keyword evidence="3" id="KW-1185">Reference proteome</keyword>
<dbReference type="Proteomes" id="UP000053611">
    <property type="component" value="Unassembled WGS sequence"/>
</dbReference>
<organism evidence="2 3">
    <name type="scientific">Cutaneotrichosporon oleaginosum</name>
    <dbReference type="NCBI Taxonomy" id="879819"/>
    <lineage>
        <taxon>Eukaryota</taxon>
        <taxon>Fungi</taxon>
        <taxon>Dikarya</taxon>
        <taxon>Basidiomycota</taxon>
        <taxon>Agaricomycotina</taxon>
        <taxon>Tremellomycetes</taxon>
        <taxon>Trichosporonales</taxon>
        <taxon>Trichosporonaceae</taxon>
        <taxon>Cutaneotrichosporon</taxon>
    </lineage>
</organism>
<dbReference type="OrthoDB" id="68328at2759"/>
<dbReference type="EMBL" id="KQ087257">
    <property type="protein sequence ID" value="KLT39483.1"/>
    <property type="molecule type" value="Genomic_DNA"/>
</dbReference>
<dbReference type="RefSeq" id="XP_018275974.1">
    <property type="nucleotide sequence ID" value="XM_018424275.1"/>
</dbReference>
<gene>
    <name evidence="2" type="ORF">CC85DRAFT_288464</name>
</gene>
<dbReference type="STRING" id="879819.A0A0J0XEK9"/>
<protein>
    <recommendedName>
        <fullName evidence="4">F-box domain-containing protein</fullName>
    </recommendedName>
</protein>
<dbReference type="GeneID" id="28984878"/>
<proteinExistence type="predicted"/>
<evidence type="ECO:0000313" key="3">
    <source>
        <dbReference type="Proteomes" id="UP000053611"/>
    </source>
</evidence>
<evidence type="ECO:0008006" key="4">
    <source>
        <dbReference type="Google" id="ProtNLM"/>
    </source>
</evidence>
<evidence type="ECO:0000313" key="2">
    <source>
        <dbReference type="EMBL" id="KLT39483.1"/>
    </source>
</evidence>